<feature type="transmembrane region" description="Helical" evidence="6">
    <location>
        <begin position="285"/>
        <end position="304"/>
    </location>
</feature>
<feature type="transmembrane region" description="Helical" evidence="6">
    <location>
        <begin position="109"/>
        <end position="132"/>
    </location>
</feature>
<keyword evidence="3 6" id="KW-0812">Transmembrane</keyword>
<feature type="domain" description="EamA" evidence="7">
    <location>
        <begin position="168"/>
        <end position="302"/>
    </location>
</feature>
<feature type="transmembrane region" description="Helical" evidence="6">
    <location>
        <begin position="260"/>
        <end position="279"/>
    </location>
</feature>
<dbReference type="Proteomes" id="UP000231501">
    <property type="component" value="Unassembled WGS sequence"/>
</dbReference>
<accession>A0A2G9C9Z3</accession>
<keyword evidence="9" id="KW-1185">Reference proteome</keyword>
<name>A0A2G9C9Z3_9BURK</name>
<keyword evidence="5 6" id="KW-0472">Membrane</keyword>
<sequence>MKSLQPTSSPLPFPAAPPRPWVGWLTMGLTLVIWASFSLSIRAIGASSLAPTDVALIRFLVPALALAPFLPSRLAALKALPAKCWVMVACGAGLPFFLIASLGGKFTSAAHVSALIAGTTPVSFAVIGWLLWREPVSAPRLRRLALILVGVALMVWGFGAQSPHALVGAGVLLLASLLWGIYTHGLRLAGLDPLSGVMVVTYPSVVALAALVGSGLVESRLAAAPVNELLMFAAVQGVGVGLFSTLLYGMSIRLLGAPKCAMVGALAPVLATMLAIPLLGESPTALTALGVMVVSLGVVLAVRASNAPR</sequence>
<feature type="transmembrane region" description="Helical" evidence="6">
    <location>
        <begin position="55"/>
        <end position="72"/>
    </location>
</feature>
<feature type="transmembrane region" description="Helical" evidence="6">
    <location>
        <begin position="165"/>
        <end position="182"/>
    </location>
</feature>
<dbReference type="OrthoDB" id="9001754at2"/>
<dbReference type="RefSeq" id="WP_099861564.1">
    <property type="nucleotide sequence ID" value="NZ_PEOG01000023.1"/>
</dbReference>
<dbReference type="SUPFAM" id="SSF103481">
    <property type="entry name" value="Multidrug resistance efflux transporter EmrE"/>
    <property type="match status" value="2"/>
</dbReference>
<feature type="transmembrane region" description="Helical" evidence="6">
    <location>
        <begin position="229"/>
        <end position="248"/>
    </location>
</feature>
<dbReference type="GO" id="GO:0005886">
    <property type="term" value="C:plasma membrane"/>
    <property type="evidence" value="ECO:0007669"/>
    <property type="project" value="UniProtKB-SubCell"/>
</dbReference>
<protein>
    <recommendedName>
        <fullName evidence="7">EamA domain-containing protein</fullName>
    </recommendedName>
</protein>
<gene>
    <name evidence="8" type="ORF">CS062_10275</name>
</gene>
<evidence type="ECO:0000256" key="4">
    <source>
        <dbReference type="ARBA" id="ARBA00022989"/>
    </source>
</evidence>
<feature type="transmembrane region" description="Helical" evidence="6">
    <location>
        <begin position="144"/>
        <end position="159"/>
    </location>
</feature>
<dbReference type="InterPro" id="IPR051258">
    <property type="entry name" value="Diverse_Substrate_Transporter"/>
</dbReference>
<comment type="caution">
    <text evidence="8">The sequence shown here is derived from an EMBL/GenBank/DDBJ whole genome shotgun (WGS) entry which is preliminary data.</text>
</comment>
<dbReference type="Pfam" id="PF00892">
    <property type="entry name" value="EamA"/>
    <property type="match status" value="1"/>
</dbReference>
<evidence type="ECO:0000256" key="5">
    <source>
        <dbReference type="ARBA" id="ARBA00023136"/>
    </source>
</evidence>
<evidence type="ECO:0000256" key="2">
    <source>
        <dbReference type="ARBA" id="ARBA00022475"/>
    </source>
</evidence>
<feature type="transmembrane region" description="Helical" evidence="6">
    <location>
        <begin position="194"/>
        <end position="217"/>
    </location>
</feature>
<evidence type="ECO:0000256" key="6">
    <source>
        <dbReference type="SAM" id="Phobius"/>
    </source>
</evidence>
<proteinExistence type="predicted"/>
<keyword evidence="2" id="KW-1003">Cell membrane</keyword>
<dbReference type="InterPro" id="IPR000620">
    <property type="entry name" value="EamA_dom"/>
</dbReference>
<evidence type="ECO:0000256" key="3">
    <source>
        <dbReference type="ARBA" id="ARBA00022692"/>
    </source>
</evidence>
<comment type="subcellular location">
    <subcellularLocation>
        <location evidence="1">Cell membrane</location>
        <topology evidence="1">Multi-pass membrane protein</topology>
    </subcellularLocation>
</comment>
<evidence type="ECO:0000313" key="8">
    <source>
        <dbReference type="EMBL" id="PIM53260.1"/>
    </source>
</evidence>
<feature type="transmembrane region" description="Helical" evidence="6">
    <location>
        <begin position="21"/>
        <end position="43"/>
    </location>
</feature>
<dbReference type="PANTHER" id="PTHR42920">
    <property type="entry name" value="OS03G0707200 PROTEIN-RELATED"/>
    <property type="match status" value="1"/>
</dbReference>
<dbReference type="EMBL" id="PEOG01000023">
    <property type="protein sequence ID" value="PIM53260.1"/>
    <property type="molecule type" value="Genomic_DNA"/>
</dbReference>
<dbReference type="InterPro" id="IPR037185">
    <property type="entry name" value="EmrE-like"/>
</dbReference>
<keyword evidence="4 6" id="KW-1133">Transmembrane helix</keyword>
<organism evidence="8 9">
    <name type="scientific">Roseateles chitinivorans</name>
    <dbReference type="NCBI Taxonomy" id="2917965"/>
    <lineage>
        <taxon>Bacteria</taxon>
        <taxon>Pseudomonadati</taxon>
        <taxon>Pseudomonadota</taxon>
        <taxon>Betaproteobacteria</taxon>
        <taxon>Burkholderiales</taxon>
        <taxon>Sphaerotilaceae</taxon>
        <taxon>Roseateles</taxon>
    </lineage>
</organism>
<evidence type="ECO:0000259" key="7">
    <source>
        <dbReference type="Pfam" id="PF00892"/>
    </source>
</evidence>
<evidence type="ECO:0000313" key="9">
    <source>
        <dbReference type="Proteomes" id="UP000231501"/>
    </source>
</evidence>
<dbReference type="Gene3D" id="1.10.3730.20">
    <property type="match status" value="1"/>
</dbReference>
<dbReference type="AlphaFoldDB" id="A0A2G9C9Z3"/>
<feature type="transmembrane region" description="Helical" evidence="6">
    <location>
        <begin position="84"/>
        <end position="103"/>
    </location>
</feature>
<reference evidence="8 9" key="1">
    <citation type="submission" date="2017-11" db="EMBL/GenBank/DDBJ databases">
        <title>Draft genome sequence of Mitsuaria sp. HWN-4.</title>
        <authorList>
            <person name="Gundlapally S.R."/>
        </authorList>
    </citation>
    <scope>NUCLEOTIDE SEQUENCE [LARGE SCALE GENOMIC DNA]</scope>
    <source>
        <strain evidence="8 9">HWN-4</strain>
    </source>
</reference>
<dbReference type="PANTHER" id="PTHR42920:SF5">
    <property type="entry name" value="EAMA DOMAIN-CONTAINING PROTEIN"/>
    <property type="match status" value="1"/>
</dbReference>
<evidence type="ECO:0000256" key="1">
    <source>
        <dbReference type="ARBA" id="ARBA00004651"/>
    </source>
</evidence>